<keyword evidence="2" id="KW-1185">Reference proteome</keyword>
<sequence>MVVVADNVMWEMLIEEEDGEGCRDRRSRPTVKLTLVALALAMELAAIEDNGDGRAEGEKMVDDGLWCTIR</sequence>
<gene>
    <name evidence="1" type="ORF">MRB53_009021</name>
</gene>
<comment type="caution">
    <text evidence="1">The sequence shown here is derived from an EMBL/GenBank/DDBJ whole genome shotgun (WGS) entry which is preliminary data.</text>
</comment>
<name>A0ACC2LNX3_PERAE</name>
<dbReference type="Proteomes" id="UP001234297">
    <property type="component" value="Chromosome 3"/>
</dbReference>
<organism evidence="1 2">
    <name type="scientific">Persea americana</name>
    <name type="common">Avocado</name>
    <dbReference type="NCBI Taxonomy" id="3435"/>
    <lineage>
        <taxon>Eukaryota</taxon>
        <taxon>Viridiplantae</taxon>
        <taxon>Streptophyta</taxon>
        <taxon>Embryophyta</taxon>
        <taxon>Tracheophyta</taxon>
        <taxon>Spermatophyta</taxon>
        <taxon>Magnoliopsida</taxon>
        <taxon>Magnoliidae</taxon>
        <taxon>Laurales</taxon>
        <taxon>Lauraceae</taxon>
        <taxon>Persea</taxon>
    </lineage>
</organism>
<evidence type="ECO:0000313" key="1">
    <source>
        <dbReference type="EMBL" id="KAJ8634754.1"/>
    </source>
</evidence>
<reference evidence="1 2" key="1">
    <citation type="journal article" date="2022" name="Hortic Res">
        <title>A haplotype resolved chromosomal level avocado genome allows analysis of novel avocado genes.</title>
        <authorList>
            <person name="Nath O."/>
            <person name="Fletcher S.J."/>
            <person name="Hayward A."/>
            <person name="Shaw L.M."/>
            <person name="Masouleh A.K."/>
            <person name="Furtado A."/>
            <person name="Henry R.J."/>
            <person name="Mitter N."/>
        </authorList>
    </citation>
    <scope>NUCLEOTIDE SEQUENCE [LARGE SCALE GENOMIC DNA]</scope>
    <source>
        <strain evidence="2">cv. Hass</strain>
    </source>
</reference>
<proteinExistence type="predicted"/>
<dbReference type="EMBL" id="CM056811">
    <property type="protein sequence ID" value="KAJ8634754.1"/>
    <property type="molecule type" value="Genomic_DNA"/>
</dbReference>
<protein>
    <submittedName>
        <fullName evidence="1">Uncharacterized protein</fullName>
    </submittedName>
</protein>
<accession>A0ACC2LNX3</accession>
<evidence type="ECO:0000313" key="2">
    <source>
        <dbReference type="Proteomes" id="UP001234297"/>
    </source>
</evidence>